<accession>F4S9S4</accession>
<dbReference type="AlphaFoldDB" id="F4S9S4"/>
<gene>
    <name evidence="1" type="ORF">MELLADRAFT_113410</name>
</gene>
<protein>
    <submittedName>
        <fullName evidence="1">Uncharacterized protein</fullName>
    </submittedName>
</protein>
<evidence type="ECO:0000313" key="1">
    <source>
        <dbReference type="EMBL" id="EGF98607.1"/>
    </source>
</evidence>
<evidence type="ECO:0000313" key="2">
    <source>
        <dbReference type="Proteomes" id="UP000001072"/>
    </source>
</evidence>
<keyword evidence="2" id="KW-1185">Reference proteome</keyword>
<dbReference type="EMBL" id="GL883173">
    <property type="protein sequence ID" value="EGF98607.1"/>
    <property type="molecule type" value="Genomic_DNA"/>
</dbReference>
<dbReference type="RefSeq" id="XP_007418169.1">
    <property type="nucleotide sequence ID" value="XM_007418107.1"/>
</dbReference>
<dbReference type="InParanoid" id="F4S9S4"/>
<reference evidence="2" key="1">
    <citation type="journal article" date="2011" name="Proc. Natl. Acad. Sci. U.S.A.">
        <title>Obligate biotrophy features unraveled by the genomic analysis of rust fungi.</title>
        <authorList>
            <person name="Duplessis S."/>
            <person name="Cuomo C.A."/>
            <person name="Lin Y.-C."/>
            <person name="Aerts A."/>
            <person name="Tisserant E."/>
            <person name="Veneault-Fourrey C."/>
            <person name="Joly D.L."/>
            <person name="Hacquard S."/>
            <person name="Amselem J."/>
            <person name="Cantarel B.L."/>
            <person name="Chiu R."/>
            <person name="Coutinho P.M."/>
            <person name="Feau N."/>
            <person name="Field M."/>
            <person name="Frey P."/>
            <person name="Gelhaye E."/>
            <person name="Goldberg J."/>
            <person name="Grabherr M.G."/>
            <person name="Kodira C.D."/>
            <person name="Kohler A."/>
            <person name="Kuees U."/>
            <person name="Lindquist E.A."/>
            <person name="Lucas S.M."/>
            <person name="Mago R."/>
            <person name="Mauceli E."/>
            <person name="Morin E."/>
            <person name="Murat C."/>
            <person name="Pangilinan J.L."/>
            <person name="Park R."/>
            <person name="Pearson M."/>
            <person name="Quesneville H."/>
            <person name="Rouhier N."/>
            <person name="Sakthikumar S."/>
            <person name="Salamov A.A."/>
            <person name="Schmutz J."/>
            <person name="Selles B."/>
            <person name="Shapiro H."/>
            <person name="Tanguay P."/>
            <person name="Tuskan G.A."/>
            <person name="Henrissat B."/>
            <person name="Van de Peer Y."/>
            <person name="Rouze P."/>
            <person name="Ellis J.G."/>
            <person name="Dodds P.N."/>
            <person name="Schein J.E."/>
            <person name="Zhong S."/>
            <person name="Hamelin R.C."/>
            <person name="Grigoriev I.V."/>
            <person name="Szabo L.J."/>
            <person name="Martin F."/>
        </authorList>
    </citation>
    <scope>NUCLEOTIDE SEQUENCE [LARGE SCALE GENOMIC DNA]</scope>
    <source>
        <strain evidence="2">98AG31 / pathotype 3-4-7</strain>
    </source>
</reference>
<name>F4S9S4_MELLP</name>
<organism evidence="2">
    <name type="scientific">Melampsora larici-populina (strain 98AG31 / pathotype 3-4-7)</name>
    <name type="common">Poplar leaf rust fungus</name>
    <dbReference type="NCBI Taxonomy" id="747676"/>
    <lineage>
        <taxon>Eukaryota</taxon>
        <taxon>Fungi</taxon>
        <taxon>Dikarya</taxon>
        <taxon>Basidiomycota</taxon>
        <taxon>Pucciniomycotina</taxon>
        <taxon>Pucciniomycetes</taxon>
        <taxon>Pucciniales</taxon>
        <taxon>Melampsoraceae</taxon>
        <taxon>Melampsora</taxon>
    </lineage>
</organism>
<sequence length="224" mass="25392">MATNAPIDNDTPAQRQSIKINSILHKIILSTKLTATNYVAWSDGVRFGLMATLYNHYLDLEEAGGDGIDLQVDLATKKALFYWLLASIEPVQSTRFISMISKFENGIKITPPSPSLLWKTIQNHHISNLESVKLMLRSEITDLNQGSTKDLLEYLDIFHFKVDAYLGSNGEMTKEEQARQFVRSLNQEWAEKGCDLLDAGHVKFSNLKTELKKTYQTRKMFSSS</sequence>
<dbReference type="VEuPathDB" id="FungiDB:MELLADRAFT_113410"/>
<dbReference type="KEGG" id="mlr:MELLADRAFT_113410"/>
<proteinExistence type="predicted"/>
<dbReference type="Proteomes" id="UP000001072">
    <property type="component" value="Unassembled WGS sequence"/>
</dbReference>
<dbReference type="HOGENOM" id="CLU_062060_0_0_1"/>
<dbReference type="GeneID" id="18924973"/>